<dbReference type="PANTHER" id="PTHR43477">
    <property type="entry name" value="DIHYDROANTICAPSIN 7-DEHYDROGENASE"/>
    <property type="match status" value="1"/>
</dbReference>
<comment type="caution">
    <text evidence="3">The sequence shown here is derived from an EMBL/GenBank/DDBJ whole genome shotgun (WGS) entry which is preliminary data.</text>
</comment>
<name>A0A062UKK9_9PROT</name>
<evidence type="ECO:0000256" key="2">
    <source>
        <dbReference type="ARBA" id="ARBA00023002"/>
    </source>
</evidence>
<dbReference type="AlphaFoldDB" id="A0A062UKK9"/>
<feature type="non-terminal residue" evidence="3">
    <location>
        <position position="1"/>
    </location>
</feature>
<comment type="similarity">
    <text evidence="1">Belongs to the short-chain dehydrogenases/reductases (SDR) family.</text>
</comment>
<evidence type="ECO:0000313" key="4">
    <source>
        <dbReference type="Proteomes" id="UP000027190"/>
    </source>
</evidence>
<dbReference type="OrthoDB" id="198783at2"/>
<gene>
    <name evidence="3" type="ORF">HY30_17445</name>
</gene>
<evidence type="ECO:0000313" key="3">
    <source>
        <dbReference type="EMBL" id="KCZ57109.1"/>
    </source>
</evidence>
<evidence type="ECO:0000256" key="1">
    <source>
        <dbReference type="ARBA" id="ARBA00006484"/>
    </source>
</evidence>
<dbReference type="EMBL" id="AWFG01000031">
    <property type="protein sequence ID" value="KCZ57109.1"/>
    <property type="molecule type" value="Genomic_DNA"/>
</dbReference>
<sequence length="161" mass="17214">GSLGSVEDENYDMFKKVQTVDVDSIFLGCKYAIPLMRAHGLGSIINISSIAGIIASANYVSYNTAKAAVRHISKSIALHCAKGGQIRCNSVHPVFINTPILDRTKEMFGEEEALAKLGRQIPLGKVGEPDDIAYAVLYLASDESKLVTGIELKVDGGISAM</sequence>
<dbReference type="PROSITE" id="PS00061">
    <property type="entry name" value="ADH_SHORT"/>
    <property type="match status" value="1"/>
</dbReference>
<dbReference type="PANTHER" id="PTHR43477:SF1">
    <property type="entry name" value="DIHYDROANTICAPSIN 7-DEHYDROGENASE"/>
    <property type="match status" value="1"/>
</dbReference>
<dbReference type="InterPro" id="IPR051122">
    <property type="entry name" value="SDR_DHRS6-like"/>
</dbReference>
<dbReference type="GO" id="GO:0016491">
    <property type="term" value="F:oxidoreductase activity"/>
    <property type="evidence" value="ECO:0007669"/>
    <property type="project" value="UniProtKB-KW"/>
</dbReference>
<dbReference type="PRINTS" id="PR00081">
    <property type="entry name" value="GDHRDH"/>
</dbReference>
<dbReference type="InterPro" id="IPR036291">
    <property type="entry name" value="NAD(P)-bd_dom_sf"/>
</dbReference>
<keyword evidence="4" id="KW-1185">Reference proteome</keyword>
<dbReference type="SUPFAM" id="SSF51735">
    <property type="entry name" value="NAD(P)-binding Rossmann-fold domains"/>
    <property type="match status" value="1"/>
</dbReference>
<dbReference type="InterPro" id="IPR002347">
    <property type="entry name" value="SDR_fam"/>
</dbReference>
<dbReference type="RefSeq" id="WP_034740566.1">
    <property type="nucleotide sequence ID" value="NZ_AWFG01000031.1"/>
</dbReference>
<accession>A0A062UKK9</accession>
<protein>
    <recommendedName>
        <fullName evidence="5">Short-chain dehydrogenase</fullName>
    </recommendedName>
</protein>
<dbReference type="Pfam" id="PF13561">
    <property type="entry name" value="adh_short_C2"/>
    <property type="match status" value="1"/>
</dbReference>
<proteinExistence type="inferred from homology"/>
<organism evidence="3 4">
    <name type="scientific">Hyphomonas chukchiensis</name>
    <dbReference type="NCBI Taxonomy" id="1280947"/>
    <lineage>
        <taxon>Bacteria</taxon>
        <taxon>Pseudomonadati</taxon>
        <taxon>Pseudomonadota</taxon>
        <taxon>Alphaproteobacteria</taxon>
        <taxon>Hyphomonadales</taxon>
        <taxon>Hyphomonadaceae</taxon>
        <taxon>Hyphomonas</taxon>
    </lineage>
</organism>
<dbReference type="Gene3D" id="3.40.50.720">
    <property type="entry name" value="NAD(P)-binding Rossmann-like Domain"/>
    <property type="match status" value="1"/>
</dbReference>
<reference evidence="3 4" key="1">
    <citation type="journal article" date="2014" name="Antonie Van Leeuwenhoek">
        <title>Hyphomonas beringensis sp. nov. and Hyphomonas chukchiensis sp. nov., isolated from surface seawater of the Bering Sea and Chukchi Sea.</title>
        <authorList>
            <person name="Li C."/>
            <person name="Lai Q."/>
            <person name="Li G."/>
            <person name="Dong C."/>
            <person name="Wang J."/>
            <person name="Liao Y."/>
            <person name="Shao Z."/>
        </authorList>
    </citation>
    <scope>NUCLEOTIDE SEQUENCE [LARGE SCALE GENOMIC DNA]</scope>
    <source>
        <strain evidence="3 4">BH-BN04-4</strain>
    </source>
</reference>
<dbReference type="eggNOG" id="COG1028">
    <property type="taxonomic scope" value="Bacteria"/>
</dbReference>
<evidence type="ECO:0008006" key="5">
    <source>
        <dbReference type="Google" id="ProtNLM"/>
    </source>
</evidence>
<dbReference type="PATRIC" id="fig|1280947.3.peg.2340"/>
<dbReference type="STRING" id="1280947.HY30_17445"/>
<dbReference type="InterPro" id="IPR020904">
    <property type="entry name" value="Sc_DH/Rdtase_CS"/>
</dbReference>
<dbReference type="Proteomes" id="UP000027190">
    <property type="component" value="Unassembled WGS sequence"/>
</dbReference>
<keyword evidence="2" id="KW-0560">Oxidoreductase</keyword>